<evidence type="ECO:0000313" key="3">
    <source>
        <dbReference type="Proteomes" id="UP000238634"/>
    </source>
</evidence>
<dbReference type="OrthoDB" id="115989at2"/>
<organism evidence="2 3">
    <name type="scientific">Phormidesmis priestleyi ULC007</name>
    <dbReference type="NCBI Taxonomy" id="1920490"/>
    <lineage>
        <taxon>Bacteria</taxon>
        <taxon>Bacillati</taxon>
        <taxon>Cyanobacteriota</taxon>
        <taxon>Cyanophyceae</taxon>
        <taxon>Leptolyngbyales</taxon>
        <taxon>Leptolyngbyaceae</taxon>
        <taxon>Phormidesmis</taxon>
    </lineage>
</organism>
<sequence length="187" mass="21398">MAKFYTELTEPLQKFIAEQQMFFTASAPIHGRVNLSPKGIDTFRCLDSHTVAYLDLTGSGNETSAHLIENGRMTIMFCSFTQQPLILRLYGQGTVIRPRDAEWGRLDRWFLPTPGARQIIKLRIESAQTSCGHGVPLYEYQGERETMIRWAEKKGEDGLKQYWQEKNQVSIDGLPTYLLSETEVNHP</sequence>
<protein>
    <submittedName>
        <fullName evidence="2">Pyridoxamine 5'-phosphate oxidase family protein</fullName>
    </submittedName>
</protein>
<reference evidence="2 3" key="2">
    <citation type="submission" date="2018-03" db="EMBL/GenBank/DDBJ databases">
        <title>The ancient ancestry and fast evolution of plastids.</title>
        <authorList>
            <person name="Moore K.R."/>
            <person name="Magnabosco C."/>
            <person name="Momper L."/>
            <person name="Gold D.A."/>
            <person name="Bosak T."/>
            <person name="Fournier G.P."/>
        </authorList>
    </citation>
    <scope>NUCLEOTIDE SEQUENCE [LARGE SCALE GENOMIC DNA]</scope>
    <source>
        <strain evidence="2 3">ULC007</strain>
    </source>
</reference>
<dbReference type="SUPFAM" id="SSF50475">
    <property type="entry name" value="FMN-binding split barrel"/>
    <property type="match status" value="1"/>
</dbReference>
<dbReference type="InterPro" id="IPR011576">
    <property type="entry name" value="Pyridox_Oxase_N"/>
</dbReference>
<gene>
    <name evidence="2" type="ORF">C7B65_08825</name>
</gene>
<dbReference type="AlphaFoldDB" id="A0A2T1DIB0"/>
<feature type="domain" description="Pyridoxamine 5'-phosphate oxidase N-terminal" evidence="1">
    <location>
        <begin position="8"/>
        <end position="131"/>
    </location>
</feature>
<dbReference type="Gene3D" id="2.30.110.10">
    <property type="entry name" value="Electron Transport, Fmn-binding Protein, Chain A"/>
    <property type="match status" value="1"/>
</dbReference>
<reference evidence="2 3" key="1">
    <citation type="submission" date="2018-02" db="EMBL/GenBank/DDBJ databases">
        <authorList>
            <person name="Cohen D.B."/>
            <person name="Kent A.D."/>
        </authorList>
    </citation>
    <scope>NUCLEOTIDE SEQUENCE [LARGE SCALE GENOMIC DNA]</scope>
    <source>
        <strain evidence="2 3">ULC007</strain>
    </source>
</reference>
<comment type="caution">
    <text evidence="2">The sequence shown here is derived from an EMBL/GenBank/DDBJ whole genome shotgun (WGS) entry which is preliminary data.</text>
</comment>
<dbReference type="STRING" id="1920490.GCA_001895925_03740"/>
<dbReference type="EMBL" id="PVWG01000007">
    <property type="protein sequence ID" value="PSB20217.1"/>
    <property type="molecule type" value="Genomic_DNA"/>
</dbReference>
<dbReference type="InterPro" id="IPR012349">
    <property type="entry name" value="Split_barrel_FMN-bd"/>
</dbReference>
<dbReference type="Pfam" id="PF01243">
    <property type="entry name" value="PNPOx_N"/>
    <property type="match status" value="1"/>
</dbReference>
<dbReference type="Proteomes" id="UP000238634">
    <property type="component" value="Unassembled WGS sequence"/>
</dbReference>
<proteinExistence type="predicted"/>
<evidence type="ECO:0000313" key="2">
    <source>
        <dbReference type="EMBL" id="PSB20217.1"/>
    </source>
</evidence>
<keyword evidence="3" id="KW-1185">Reference proteome</keyword>
<dbReference type="PANTHER" id="PTHR39336:SF1">
    <property type="entry name" value="PYRIDOXAMINE PHOSPHATE OXIDASE FAMILY PROTEIN (AFU_ORTHOLOGUE AFUA_6G11440)"/>
    <property type="match status" value="1"/>
</dbReference>
<dbReference type="PANTHER" id="PTHR39336">
    <property type="entry name" value="PYRIDOXAMINE PHOSPHATE OXIDASE FAMILY PROTEIN (AFU_ORTHOLOGUE AFUA_6G11440)"/>
    <property type="match status" value="1"/>
</dbReference>
<name>A0A2T1DIB0_9CYAN</name>
<accession>A0A2T1DIB0</accession>
<dbReference type="RefSeq" id="WP_073070780.1">
    <property type="nucleotide sequence ID" value="NZ_MPPI01000009.1"/>
</dbReference>
<evidence type="ECO:0000259" key="1">
    <source>
        <dbReference type="Pfam" id="PF01243"/>
    </source>
</evidence>